<protein>
    <submittedName>
        <fullName evidence="2">Uncharacterized protein</fullName>
    </submittedName>
</protein>
<evidence type="ECO:0000313" key="2">
    <source>
        <dbReference type="EMBL" id="GMI77275.1"/>
    </source>
</evidence>
<gene>
    <name evidence="2" type="ORF">HRI_001396800</name>
</gene>
<dbReference type="PANTHER" id="PTHR33696">
    <property type="entry name" value="T22J18.15-RELATED"/>
    <property type="match status" value="1"/>
</dbReference>
<dbReference type="PANTHER" id="PTHR33696:SF3">
    <property type="entry name" value="FLZ-TYPE DOMAIN-CONTAINING PROTEIN"/>
    <property type="match status" value="1"/>
</dbReference>
<keyword evidence="3" id="KW-1185">Reference proteome</keyword>
<dbReference type="EMBL" id="BSYR01000013">
    <property type="protein sequence ID" value="GMI77275.1"/>
    <property type="molecule type" value="Genomic_DNA"/>
</dbReference>
<feature type="region of interest" description="Disordered" evidence="1">
    <location>
        <begin position="21"/>
        <end position="41"/>
    </location>
</feature>
<accession>A0A9W7HK03</accession>
<evidence type="ECO:0000256" key="1">
    <source>
        <dbReference type="SAM" id="MobiDB-lite"/>
    </source>
</evidence>
<comment type="caution">
    <text evidence="2">The sequence shown here is derived from an EMBL/GenBank/DDBJ whole genome shotgun (WGS) entry which is preliminary data.</text>
</comment>
<sequence>MAFSNKPAICKETGQLGLSEQDCSLQKLPPPPYRSESGKISMHDIGIPLPPCVFHPPLGTSSRRSLKKTDVDPFLAAYKECTKSTRKGKTGKKDGGGGSGLKGFFSFSCKRSCSVRDDNTVRVSQLPLDQRDPD</sequence>
<organism evidence="2 3">
    <name type="scientific">Hibiscus trionum</name>
    <name type="common">Flower of an hour</name>
    <dbReference type="NCBI Taxonomy" id="183268"/>
    <lineage>
        <taxon>Eukaryota</taxon>
        <taxon>Viridiplantae</taxon>
        <taxon>Streptophyta</taxon>
        <taxon>Embryophyta</taxon>
        <taxon>Tracheophyta</taxon>
        <taxon>Spermatophyta</taxon>
        <taxon>Magnoliopsida</taxon>
        <taxon>eudicotyledons</taxon>
        <taxon>Gunneridae</taxon>
        <taxon>Pentapetalae</taxon>
        <taxon>rosids</taxon>
        <taxon>malvids</taxon>
        <taxon>Malvales</taxon>
        <taxon>Malvaceae</taxon>
        <taxon>Malvoideae</taxon>
        <taxon>Hibiscus</taxon>
    </lineage>
</organism>
<dbReference type="Proteomes" id="UP001165190">
    <property type="component" value="Unassembled WGS sequence"/>
</dbReference>
<reference evidence="2" key="1">
    <citation type="submission" date="2023-05" db="EMBL/GenBank/DDBJ databases">
        <title>Genome and transcriptome analyses reveal genes involved in the formation of fine ridges on petal epidermal cells in Hibiscus trionum.</title>
        <authorList>
            <person name="Koshimizu S."/>
            <person name="Masuda S."/>
            <person name="Ishii T."/>
            <person name="Shirasu K."/>
            <person name="Hoshino A."/>
            <person name="Arita M."/>
        </authorList>
    </citation>
    <scope>NUCLEOTIDE SEQUENCE</scope>
    <source>
        <strain evidence="2">Hamamatsu line</strain>
    </source>
</reference>
<dbReference type="OrthoDB" id="745459at2759"/>
<name>A0A9W7HK03_HIBTR</name>
<evidence type="ECO:0000313" key="3">
    <source>
        <dbReference type="Proteomes" id="UP001165190"/>
    </source>
</evidence>
<proteinExistence type="predicted"/>
<dbReference type="AlphaFoldDB" id="A0A9W7HK03"/>